<protein>
    <recommendedName>
        <fullName evidence="8">GTPase Obg</fullName>
        <ecNumber evidence="8">3.6.5.-</ecNumber>
    </recommendedName>
    <alternativeName>
        <fullName evidence="8">GTP-binding protein Obg</fullName>
    </alternativeName>
</protein>
<dbReference type="InterPro" id="IPR031167">
    <property type="entry name" value="G_OBG"/>
</dbReference>
<feature type="region of interest" description="Disordered" evidence="9">
    <location>
        <begin position="116"/>
        <end position="143"/>
    </location>
</feature>
<dbReference type="PANTHER" id="PTHR11702">
    <property type="entry name" value="DEVELOPMENTALLY REGULATED GTP-BINDING PROTEIN-RELATED"/>
    <property type="match status" value="1"/>
</dbReference>
<evidence type="ECO:0000256" key="8">
    <source>
        <dbReference type="HAMAP-Rule" id="MF_01454"/>
    </source>
</evidence>
<gene>
    <name evidence="12" type="primary">obgE</name>
    <name evidence="8" type="synonym">obg</name>
    <name evidence="12" type="ORF">ENK44_07420</name>
</gene>
<dbReference type="Gene3D" id="3.40.50.300">
    <property type="entry name" value="P-loop containing nucleotide triphosphate hydrolases"/>
    <property type="match status" value="1"/>
</dbReference>
<dbReference type="Proteomes" id="UP000885779">
    <property type="component" value="Unassembled WGS sequence"/>
</dbReference>
<comment type="similarity">
    <text evidence="1 8">Belongs to the TRAFAC class OBG-HflX-like GTPase superfamily. OBG GTPase family.</text>
</comment>
<feature type="binding site" evidence="8">
    <location>
        <begin position="279"/>
        <end position="282"/>
    </location>
    <ligand>
        <name>GTP</name>
        <dbReference type="ChEBI" id="CHEBI:37565"/>
    </ligand>
</feature>
<name>A0A7V4U008_CALAY</name>
<dbReference type="Pfam" id="PF01018">
    <property type="entry name" value="GTP1_OBG"/>
    <property type="match status" value="1"/>
</dbReference>
<evidence type="ECO:0000256" key="7">
    <source>
        <dbReference type="ARBA" id="ARBA00023134"/>
    </source>
</evidence>
<feature type="binding site" evidence="8">
    <location>
        <begin position="190"/>
        <end position="194"/>
    </location>
    <ligand>
        <name>GTP</name>
        <dbReference type="ChEBI" id="CHEBI:37565"/>
    </ligand>
</feature>
<dbReference type="InterPro" id="IPR045086">
    <property type="entry name" value="OBG_GTPase"/>
</dbReference>
<dbReference type="NCBIfam" id="NF008955">
    <property type="entry name" value="PRK12297.1"/>
    <property type="match status" value="1"/>
</dbReference>
<feature type="binding site" evidence="8">
    <location>
        <begin position="212"/>
        <end position="215"/>
    </location>
    <ligand>
        <name>GTP</name>
        <dbReference type="ChEBI" id="CHEBI:37565"/>
    </ligand>
</feature>
<evidence type="ECO:0000256" key="3">
    <source>
        <dbReference type="ARBA" id="ARBA00022723"/>
    </source>
</evidence>
<dbReference type="InterPro" id="IPR036726">
    <property type="entry name" value="GTP1_OBG_dom_sf"/>
</dbReference>
<feature type="binding site" evidence="8">
    <location>
        <begin position="165"/>
        <end position="172"/>
    </location>
    <ligand>
        <name>GTP</name>
        <dbReference type="ChEBI" id="CHEBI:37565"/>
    </ligand>
</feature>
<feature type="domain" description="OBG-type G" evidence="10">
    <location>
        <begin position="159"/>
        <end position="322"/>
    </location>
</feature>
<dbReference type="GO" id="GO:0042254">
    <property type="term" value="P:ribosome biogenesis"/>
    <property type="evidence" value="ECO:0007669"/>
    <property type="project" value="UniProtKB-UniRule"/>
</dbReference>
<dbReference type="CDD" id="cd01898">
    <property type="entry name" value="Obg"/>
    <property type="match status" value="1"/>
</dbReference>
<dbReference type="HAMAP" id="MF_01454">
    <property type="entry name" value="GTPase_Obg"/>
    <property type="match status" value="1"/>
</dbReference>
<dbReference type="InterPro" id="IPR006074">
    <property type="entry name" value="GTP1-OBG_CS"/>
</dbReference>
<sequence length="331" mass="36479">MFIDYVKIHLLAGQGGSGCMSFHREKFVAKGGPDGGDGGRGGSIILKGDRQLRTLMDYVYRREYRAKRGQHGMGSNKHGRKGADIVLKVPLGTLVKDAESGDILADITEHGQTYVAARGGRGGKGNARFATPTHRSPREWEVGEPGQERWIELELKLIADIGLVGLPNAGKSTLLSAISAAHPKIADYPFTTLAPNLGIVRYREFTNFIVADIPGLIEGAHEGKGLGFQFLRHIERTRALAFLIDVTEEDPQAVYKTLWNELYSFSKRLVRKPSLIVLTKTDLLTNPQDLPKIDGNLPVIAISAATNTNIDQLKDHFFELIQKAQQEEEIE</sequence>
<keyword evidence="3 8" id="KW-0479">Metal-binding</keyword>
<comment type="subunit">
    <text evidence="8">Monomer.</text>
</comment>
<dbReference type="GO" id="GO:0005525">
    <property type="term" value="F:GTP binding"/>
    <property type="evidence" value="ECO:0007669"/>
    <property type="project" value="UniProtKB-UniRule"/>
</dbReference>
<evidence type="ECO:0000256" key="6">
    <source>
        <dbReference type="ARBA" id="ARBA00022842"/>
    </source>
</evidence>
<dbReference type="SUPFAM" id="SSF82051">
    <property type="entry name" value="Obg GTP-binding protein N-terminal domain"/>
    <property type="match status" value="1"/>
</dbReference>
<organism evidence="12">
    <name type="scientific">Caldithrix abyssi</name>
    <dbReference type="NCBI Taxonomy" id="187145"/>
    <lineage>
        <taxon>Bacteria</taxon>
        <taxon>Pseudomonadati</taxon>
        <taxon>Calditrichota</taxon>
        <taxon>Calditrichia</taxon>
        <taxon>Calditrichales</taxon>
        <taxon>Calditrichaceae</taxon>
        <taxon>Caldithrix</taxon>
    </lineage>
</organism>
<dbReference type="InterPro" id="IPR027417">
    <property type="entry name" value="P-loop_NTPase"/>
</dbReference>
<dbReference type="PROSITE" id="PS51883">
    <property type="entry name" value="OBG"/>
    <property type="match status" value="1"/>
</dbReference>
<dbReference type="PROSITE" id="PS51257">
    <property type="entry name" value="PROKAR_LIPOPROTEIN"/>
    <property type="match status" value="1"/>
</dbReference>
<dbReference type="PRINTS" id="PR00326">
    <property type="entry name" value="GTP1OBG"/>
</dbReference>
<keyword evidence="6 8" id="KW-0460">Magnesium</keyword>
<proteinExistence type="inferred from homology"/>
<evidence type="ECO:0000256" key="4">
    <source>
        <dbReference type="ARBA" id="ARBA00022741"/>
    </source>
</evidence>
<dbReference type="NCBIfam" id="TIGR02729">
    <property type="entry name" value="Obg_CgtA"/>
    <property type="match status" value="1"/>
</dbReference>
<dbReference type="GO" id="GO:0003924">
    <property type="term" value="F:GTPase activity"/>
    <property type="evidence" value="ECO:0007669"/>
    <property type="project" value="UniProtKB-UniRule"/>
</dbReference>
<dbReference type="GO" id="GO:0000287">
    <property type="term" value="F:magnesium ion binding"/>
    <property type="evidence" value="ECO:0007669"/>
    <property type="project" value="InterPro"/>
</dbReference>
<comment type="caution">
    <text evidence="12">The sequence shown here is derived from an EMBL/GenBank/DDBJ whole genome shotgun (WGS) entry which is preliminary data.</text>
</comment>
<dbReference type="FunFam" id="2.70.210.12:FF:000001">
    <property type="entry name" value="GTPase Obg"/>
    <property type="match status" value="1"/>
</dbReference>
<dbReference type="InterPro" id="IPR006073">
    <property type="entry name" value="GTP-bd"/>
</dbReference>
<evidence type="ECO:0000256" key="2">
    <source>
        <dbReference type="ARBA" id="ARBA00022490"/>
    </source>
</evidence>
<feature type="domain" description="Obg" evidence="11">
    <location>
        <begin position="1"/>
        <end position="158"/>
    </location>
</feature>
<comment type="cofactor">
    <cofactor evidence="8">
        <name>Mg(2+)</name>
        <dbReference type="ChEBI" id="CHEBI:18420"/>
    </cofactor>
</comment>
<dbReference type="NCBIfam" id="TIGR00231">
    <property type="entry name" value="small_GTP"/>
    <property type="match status" value="1"/>
</dbReference>
<comment type="subcellular location">
    <subcellularLocation>
        <location evidence="8">Cytoplasm</location>
    </subcellularLocation>
</comment>
<dbReference type="EC" id="3.6.5.-" evidence="8"/>
<feature type="binding site" evidence="8">
    <location>
        <position position="172"/>
    </location>
    <ligand>
        <name>Mg(2+)</name>
        <dbReference type="ChEBI" id="CHEBI:18420"/>
    </ligand>
</feature>
<dbReference type="NCBIfam" id="NF008956">
    <property type="entry name" value="PRK12299.1"/>
    <property type="match status" value="1"/>
</dbReference>
<dbReference type="InterPro" id="IPR014100">
    <property type="entry name" value="GTP-bd_Obg/CgtA"/>
</dbReference>
<dbReference type="PROSITE" id="PS00905">
    <property type="entry name" value="GTP1_OBG"/>
    <property type="match status" value="1"/>
</dbReference>
<keyword evidence="5 8" id="KW-0378">Hydrolase</keyword>
<comment type="function">
    <text evidence="8">An essential GTPase which binds GTP, GDP and possibly (p)ppGpp with moderate affinity, with high nucleotide exchange rates and a fairly low GTP hydrolysis rate. Plays a role in control of the cell cycle, stress response, ribosome biogenesis and in those bacteria that undergo differentiation, in morphogenesis control.</text>
</comment>
<dbReference type="PIRSF" id="PIRSF002401">
    <property type="entry name" value="GTP_bd_Obg/CgtA"/>
    <property type="match status" value="1"/>
</dbReference>
<evidence type="ECO:0000259" key="11">
    <source>
        <dbReference type="PROSITE" id="PS51883"/>
    </source>
</evidence>
<keyword evidence="4 8" id="KW-0547">Nucleotide-binding</keyword>
<dbReference type="EMBL" id="DRQG01000071">
    <property type="protein sequence ID" value="HGY55511.1"/>
    <property type="molecule type" value="Genomic_DNA"/>
</dbReference>
<dbReference type="SUPFAM" id="SSF52540">
    <property type="entry name" value="P-loop containing nucleoside triphosphate hydrolases"/>
    <property type="match status" value="1"/>
</dbReference>
<evidence type="ECO:0000256" key="5">
    <source>
        <dbReference type="ARBA" id="ARBA00022801"/>
    </source>
</evidence>
<dbReference type="AlphaFoldDB" id="A0A7V4U008"/>
<dbReference type="Pfam" id="PF01926">
    <property type="entry name" value="MMR_HSR1"/>
    <property type="match status" value="1"/>
</dbReference>
<evidence type="ECO:0000313" key="12">
    <source>
        <dbReference type="EMBL" id="HGY55511.1"/>
    </source>
</evidence>
<feature type="binding site" evidence="8">
    <location>
        <position position="192"/>
    </location>
    <ligand>
        <name>Mg(2+)</name>
        <dbReference type="ChEBI" id="CHEBI:18420"/>
    </ligand>
</feature>
<dbReference type="PANTHER" id="PTHR11702:SF31">
    <property type="entry name" value="MITOCHONDRIAL RIBOSOME-ASSOCIATED GTPASE 2"/>
    <property type="match status" value="1"/>
</dbReference>
<dbReference type="InterPro" id="IPR005225">
    <property type="entry name" value="Small_GTP-bd"/>
</dbReference>
<accession>A0A7V4U008</accession>
<feature type="binding site" evidence="8">
    <location>
        <begin position="303"/>
        <end position="305"/>
    </location>
    <ligand>
        <name>GTP</name>
        <dbReference type="ChEBI" id="CHEBI:37565"/>
    </ligand>
</feature>
<dbReference type="PROSITE" id="PS51710">
    <property type="entry name" value="G_OBG"/>
    <property type="match status" value="1"/>
</dbReference>
<evidence type="ECO:0000256" key="9">
    <source>
        <dbReference type="SAM" id="MobiDB-lite"/>
    </source>
</evidence>
<evidence type="ECO:0000256" key="1">
    <source>
        <dbReference type="ARBA" id="ARBA00007699"/>
    </source>
</evidence>
<dbReference type="InterPro" id="IPR006169">
    <property type="entry name" value="GTP1_OBG_dom"/>
</dbReference>
<dbReference type="Gene3D" id="2.70.210.12">
    <property type="entry name" value="GTP1/OBG domain"/>
    <property type="match status" value="1"/>
</dbReference>
<keyword evidence="2 8" id="KW-0963">Cytoplasm</keyword>
<dbReference type="GO" id="GO:0043022">
    <property type="term" value="F:ribosome binding"/>
    <property type="evidence" value="ECO:0007669"/>
    <property type="project" value="UniProtKB-ARBA"/>
</dbReference>
<keyword evidence="7 8" id="KW-0342">GTP-binding</keyword>
<evidence type="ECO:0000259" key="10">
    <source>
        <dbReference type="PROSITE" id="PS51710"/>
    </source>
</evidence>
<reference evidence="12" key="1">
    <citation type="journal article" date="2020" name="mSystems">
        <title>Genome- and Community-Level Interaction Insights into Carbon Utilization and Element Cycling Functions of Hydrothermarchaeota in Hydrothermal Sediment.</title>
        <authorList>
            <person name="Zhou Z."/>
            <person name="Liu Y."/>
            <person name="Xu W."/>
            <person name="Pan J."/>
            <person name="Luo Z.H."/>
            <person name="Li M."/>
        </authorList>
    </citation>
    <scope>NUCLEOTIDE SEQUENCE [LARGE SCALE GENOMIC DNA]</scope>
    <source>
        <strain evidence="12">HyVt-577</strain>
    </source>
</reference>
<dbReference type="GO" id="GO:0005737">
    <property type="term" value="C:cytoplasm"/>
    <property type="evidence" value="ECO:0007669"/>
    <property type="project" value="UniProtKB-SubCell"/>
</dbReference>